<evidence type="ECO:0000259" key="7">
    <source>
        <dbReference type="PROSITE" id="PS50850"/>
    </source>
</evidence>
<evidence type="ECO:0000256" key="5">
    <source>
        <dbReference type="ARBA" id="ARBA00023136"/>
    </source>
</evidence>
<dbReference type="GO" id="GO:0022857">
    <property type="term" value="F:transmembrane transporter activity"/>
    <property type="evidence" value="ECO:0007669"/>
    <property type="project" value="InterPro"/>
</dbReference>
<dbReference type="Pfam" id="PF07690">
    <property type="entry name" value="MFS_1"/>
    <property type="match status" value="1"/>
</dbReference>
<dbReference type="Proteomes" id="UP000799324">
    <property type="component" value="Unassembled WGS sequence"/>
</dbReference>
<proteinExistence type="predicted"/>
<feature type="transmembrane region" description="Helical" evidence="6">
    <location>
        <begin position="133"/>
        <end position="156"/>
    </location>
</feature>
<feature type="transmembrane region" description="Helical" evidence="6">
    <location>
        <begin position="330"/>
        <end position="352"/>
    </location>
</feature>
<dbReference type="InterPro" id="IPR011701">
    <property type="entry name" value="MFS"/>
</dbReference>
<dbReference type="Gene3D" id="1.20.1250.20">
    <property type="entry name" value="MFS general substrate transporter like domains"/>
    <property type="match status" value="2"/>
</dbReference>
<comment type="subcellular location">
    <subcellularLocation>
        <location evidence="1">Membrane</location>
        <topology evidence="1">Multi-pass membrane protein</topology>
    </subcellularLocation>
</comment>
<dbReference type="GO" id="GO:0016020">
    <property type="term" value="C:membrane"/>
    <property type="evidence" value="ECO:0007669"/>
    <property type="project" value="UniProtKB-SubCell"/>
</dbReference>
<name>A0A6A6SGV7_9PLEO</name>
<dbReference type="AlphaFoldDB" id="A0A6A6SGV7"/>
<keyword evidence="2" id="KW-0813">Transport</keyword>
<feature type="transmembrane region" description="Helical" evidence="6">
    <location>
        <begin position="359"/>
        <end position="379"/>
    </location>
</feature>
<evidence type="ECO:0000256" key="2">
    <source>
        <dbReference type="ARBA" id="ARBA00022448"/>
    </source>
</evidence>
<organism evidence="8 9">
    <name type="scientific">Lophiostoma macrostomum CBS 122681</name>
    <dbReference type="NCBI Taxonomy" id="1314788"/>
    <lineage>
        <taxon>Eukaryota</taxon>
        <taxon>Fungi</taxon>
        <taxon>Dikarya</taxon>
        <taxon>Ascomycota</taxon>
        <taxon>Pezizomycotina</taxon>
        <taxon>Dothideomycetes</taxon>
        <taxon>Pleosporomycetidae</taxon>
        <taxon>Pleosporales</taxon>
        <taxon>Lophiostomataceae</taxon>
        <taxon>Lophiostoma</taxon>
    </lineage>
</organism>
<dbReference type="PROSITE" id="PS50850">
    <property type="entry name" value="MFS"/>
    <property type="match status" value="1"/>
</dbReference>
<dbReference type="PANTHER" id="PTHR43791">
    <property type="entry name" value="PERMEASE-RELATED"/>
    <property type="match status" value="1"/>
</dbReference>
<evidence type="ECO:0000256" key="4">
    <source>
        <dbReference type="ARBA" id="ARBA00022989"/>
    </source>
</evidence>
<feature type="transmembrane region" description="Helical" evidence="6">
    <location>
        <begin position="293"/>
        <end position="318"/>
    </location>
</feature>
<protein>
    <submittedName>
        <fullName evidence="8">Allantoate permease</fullName>
    </submittedName>
</protein>
<evidence type="ECO:0000313" key="9">
    <source>
        <dbReference type="Proteomes" id="UP000799324"/>
    </source>
</evidence>
<evidence type="ECO:0000256" key="6">
    <source>
        <dbReference type="SAM" id="Phobius"/>
    </source>
</evidence>
<dbReference type="SUPFAM" id="SSF103473">
    <property type="entry name" value="MFS general substrate transporter"/>
    <property type="match status" value="1"/>
</dbReference>
<keyword evidence="3 6" id="KW-0812">Transmembrane</keyword>
<reference evidence="8" key="1">
    <citation type="journal article" date="2020" name="Stud. Mycol.">
        <title>101 Dothideomycetes genomes: a test case for predicting lifestyles and emergence of pathogens.</title>
        <authorList>
            <person name="Haridas S."/>
            <person name="Albert R."/>
            <person name="Binder M."/>
            <person name="Bloem J."/>
            <person name="Labutti K."/>
            <person name="Salamov A."/>
            <person name="Andreopoulos B."/>
            <person name="Baker S."/>
            <person name="Barry K."/>
            <person name="Bills G."/>
            <person name="Bluhm B."/>
            <person name="Cannon C."/>
            <person name="Castanera R."/>
            <person name="Culley D."/>
            <person name="Daum C."/>
            <person name="Ezra D."/>
            <person name="Gonzalez J."/>
            <person name="Henrissat B."/>
            <person name="Kuo A."/>
            <person name="Liang C."/>
            <person name="Lipzen A."/>
            <person name="Lutzoni F."/>
            <person name="Magnuson J."/>
            <person name="Mondo S."/>
            <person name="Nolan M."/>
            <person name="Ohm R."/>
            <person name="Pangilinan J."/>
            <person name="Park H.-J."/>
            <person name="Ramirez L."/>
            <person name="Alfaro M."/>
            <person name="Sun H."/>
            <person name="Tritt A."/>
            <person name="Yoshinaga Y."/>
            <person name="Zwiers L.-H."/>
            <person name="Turgeon B."/>
            <person name="Goodwin S."/>
            <person name="Spatafora J."/>
            <person name="Crous P."/>
            <person name="Grigoriev I."/>
        </authorList>
    </citation>
    <scope>NUCLEOTIDE SEQUENCE</scope>
    <source>
        <strain evidence="8">CBS 122681</strain>
    </source>
</reference>
<feature type="transmembrane region" description="Helical" evidence="6">
    <location>
        <begin position="385"/>
        <end position="407"/>
    </location>
</feature>
<feature type="transmembrane region" description="Helical" evidence="6">
    <location>
        <begin position="103"/>
        <end position="121"/>
    </location>
</feature>
<evidence type="ECO:0000313" key="8">
    <source>
        <dbReference type="EMBL" id="KAF2647125.1"/>
    </source>
</evidence>
<accession>A0A6A6SGV7</accession>
<keyword evidence="9" id="KW-1185">Reference proteome</keyword>
<feature type="transmembrane region" description="Helical" evidence="6">
    <location>
        <begin position="419"/>
        <end position="440"/>
    </location>
</feature>
<feature type="transmembrane region" description="Helical" evidence="6">
    <location>
        <begin position="61"/>
        <end position="78"/>
    </location>
</feature>
<evidence type="ECO:0000256" key="1">
    <source>
        <dbReference type="ARBA" id="ARBA00004141"/>
    </source>
</evidence>
<dbReference type="InterPro" id="IPR020846">
    <property type="entry name" value="MFS_dom"/>
</dbReference>
<feature type="transmembrane region" description="Helical" evidence="6">
    <location>
        <begin position="225"/>
        <end position="245"/>
    </location>
</feature>
<dbReference type="EMBL" id="MU004682">
    <property type="protein sequence ID" value="KAF2647125.1"/>
    <property type="molecule type" value="Genomic_DNA"/>
</dbReference>
<feature type="transmembrane region" description="Helical" evidence="6">
    <location>
        <begin position="162"/>
        <end position="182"/>
    </location>
</feature>
<dbReference type="InterPro" id="IPR036259">
    <property type="entry name" value="MFS_trans_sf"/>
</dbReference>
<gene>
    <name evidence="8" type="ORF">K491DRAFT_615107</name>
</gene>
<sequence length="509" mass="56598">MADIEKTQEARHENVHSDAESANKLAAVDTLHNDEATKVLAGYSGPLEWDDQEETRLRRKIDWRLMPVLITTYGLQYYDKAMLGQAALFGLRTELHLLVGNRYSMAAAIFYLGFIVGAYPLMMLVQKYPIERVASILVAVWGACLICTPACTNYKGLYAQRFFLGFLESGISPAFMLVVGSFYKKQEQALRMGLWYCATGYVSVFSPLVNYGLGQIHGSLESWKYMYLFAGAVTIVWGIFLFWTLMPDPVRTKAFNERERYIAVARLRTNNSGVRNTHIKLDQIIELLLDVKFWLLFAIAFLSMIANGAISSFLPIVIESLGHHTALQSLLLVMPAGAVAGTLQLALPYLAMKTTNLRIWLFLFAQSLTVLACFLLWLLPFSATGALLFACYILPGVGAGYAVLMGVQVANTAGYTKRAIASAGLFIGYAFGNFAGPLLFKPKDAPQYNSAFAATTVTAIVAAVCGVLYRYACVWDNKKRDKAGVMEAFEHAYEDDLTDKKNPQFRYIL</sequence>
<dbReference type="OrthoDB" id="1932925at2759"/>
<feature type="transmembrane region" description="Helical" evidence="6">
    <location>
        <begin position="194"/>
        <end position="213"/>
    </location>
</feature>
<keyword evidence="4 6" id="KW-1133">Transmembrane helix</keyword>
<feature type="domain" description="Major facilitator superfamily (MFS) profile" evidence="7">
    <location>
        <begin position="65"/>
        <end position="474"/>
    </location>
</feature>
<evidence type="ECO:0000256" key="3">
    <source>
        <dbReference type="ARBA" id="ARBA00022692"/>
    </source>
</evidence>
<keyword evidence="5 6" id="KW-0472">Membrane</keyword>
<dbReference type="PANTHER" id="PTHR43791:SF35">
    <property type="entry name" value="MAJOR FACILITATOR SUPERFAMILY (MFS) PROFILE DOMAIN-CONTAINING PROTEIN"/>
    <property type="match status" value="1"/>
</dbReference>
<feature type="transmembrane region" description="Helical" evidence="6">
    <location>
        <begin position="452"/>
        <end position="472"/>
    </location>
</feature>